<dbReference type="Gene3D" id="3.40.630.10">
    <property type="entry name" value="Zn peptidases"/>
    <property type="match status" value="1"/>
</dbReference>
<keyword evidence="7" id="KW-0862">Zinc</keyword>
<evidence type="ECO:0000259" key="8">
    <source>
        <dbReference type="Pfam" id="PF07687"/>
    </source>
</evidence>
<comment type="subunit">
    <text evidence="3">Homodimer.</text>
</comment>
<dbReference type="InterPro" id="IPR036264">
    <property type="entry name" value="Bact_exopeptidase_dim_dom"/>
</dbReference>
<dbReference type="InterPro" id="IPR002933">
    <property type="entry name" value="Peptidase_M20"/>
</dbReference>
<accession>A0A223KMS5</accession>
<dbReference type="Proteomes" id="UP000215224">
    <property type="component" value="Chromosome"/>
</dbReference>
<evidence type="ECO:0000256" key="5">
    <source>
        <dbReference type="ARBA" id="ARBA00022801"/>
    </source>
</evidence>
<evidence type="ECO:0000313" key="9">
    <source>
        <dbReference type="EMBL" id="AST90805.1"/>
    </source>
</evidence>
<dbReference type="NCBIfam" id="TIGR01879">
    <property type="entry name" value="hydantase"/>
    <property type="match status" value="1"/>
</dbReference>
<dbReference type="AlphaFoldDB" id="A0A223KMS5"/>
<keyword evidence="5 9" id="KW-0378">Hydrolase</keyword>
<name>A0A223KMS5_9BACI</name>
<feature type="binding site" evidence="7">
    <location>
        <position position="81"/>
    </location>
    <ligand>
        <name>Zn(2+)</name>
        <dbReference type="ChEBI" id="CHEBI:29105"/>
        <label>1</label>
    </ligand>
</feature>
<comment type="cofactor">
    <cofactor evidence="1">
        <name>Mn(2+)</name>
        <dbReference type="ChEBI" id="CHEBI:29035"/>
    </cofactor>
</comment>
<feature type="binding site" evidence="7">
    <location>
        <position position="191"/>
    </location>
    <ligand>
        <name>Zn(2+)</name>
        <dbReference type="ChEBI" id="CHEBI:29105"/>
        <label>1</label>
    </ligand>
</feature>
<dbReference type="GO" id="GO:0046872">
    <property type="term" value="F:metal ion binding"/>
    <property type="evidence" value="ECO:0007669"/>
    <property type="project" value="UniProtKB-KW"/>
</dbReference>
<evidence type="ECO:0000256" key="3">
    <source>
        <dbReference type="ARBA" id="ARBA00011738"/>
    </source>
</evidence>
<feature type="binding site" evidence="7">
    <location>
        <position position="127"/>
    </location>
    <ligand>
        <name>Zn(2+)</name>
        <dbReference type="ChEBI" id="CHEBI:29105"/>
        <label>2</label>
    </ligand>
</feature>
<dbReference type="SUPFAM" id="SSF55031">
    <property type="entry name" value="Bacterial exopeptidase dimerisation domain"/>
    <property type="match status" value="1"/>
</dbReference>
<dbReference type="PANTHER" id="PTHR32494:SF19">
    <property type="entry name" value="ALLANTOATE DEIMINASE-RELATED"/>
    <property type="match status" value="1"/>
</dbReference>
<dbReference type="Pfam" id="PF01546">
    <property type="entry name" value="Peptidase_M20"/>
    <property type="match status" value="1"/>
</dbReference>
<reference evidence="9 10" key="1">
    <citation type="submission" date="2016-12" db="EMBL/GenBank/DDBJ databases">
        <title>The whole genome sequencing and assembly of Bacillus cohnii DSM 6307T strain.</title>
        <authorList>
            <person name="Lee Y.-J."/>
            <person name="Yi H."/>
            <person name="Bahn Y.-S."/>
            <person name="Kim J.F."/>
            <person name="Lee D.-W."/>
        </authorList>
    </citation>
    <scope>NUCLEOTIDE SEQUENCE [LARGE SCALE GENOMIC DNA]</scope>
    <source>
        <strain evidence="9 10">DSM 6307</strain>
    </source>
</reference>
<dbReference type="PANTHER" id="PTHR32494">
    <property type="entry name" value="ALLANTOATE DEIMINASE-RELATED"/>
    <property type="match status" value="1"/>
</dbReference>
<protein>
    <submittedName>
        <fullName evidence="9">Zn-dependent hydrolase</fullName>
    </submittedName>
</protein>
<feature type="domain" description="Peptidase M20 dimerisation" evidence="8">
    <location>
        <begin position="211"/>
        <end position="315"/>
    </location>
</feature>
<keyword evidence="6" id="KW-0464">Manganese</keyword>
<evidence type="ECO:0000313" key="10">
    <source>
        <dbReference type="Proteomes" id="UP000215224"/>
    </source>
</evidence>
<dbReference type="GO" id="GO:0016813">
    <property type="term" value="F:hydrolase activity, acting on carbon-nitrogen (but not peptide) bonds, in linear amidines"/>
    <property type="evidence" value="ECO:0007669"/>
    <property type="project" value="InterPro"/>
</dbReference>
<sequence length="410" mass="45627">MSLINSKRLEDRITKLANIGKVGETGVSRLAHSIEDKRAMDLVASWMVEAGMKTEIDCYGNVIGVYEGTSPSLPRLVLGSHIDSQPRGGRFDGTIGVIGAIEVVQILNESNLTFERSIEVVAFSDEEGARFNKGLFGVRGLTGNLTVEDLLRKDSDGISRKQALENIGITTNEAFPVRYTSDNVFAFLEMHIEQGPLLESKELPVGIVQGISGPLWLTVEFRGHSGHAGSVPMNLRKDALVGAARVIYLFDELLKQDETIPTVGTVGYIENFPNSRNSISDRVTFTVDLRDILPERRDLFEQKLYEIIAETVEEYQLDYSISVDTNSEPKYCADWIKDILKDELQQMDQVPYELMSGPFHDALMMAEISPFGMIFVRCKDGLSHHPNEYASIDDITTGTNLLYKAVLKIL</sequence>
<dbReference type="Gene3D" id="3.30.70.360">
    <property type="match status" value="1"/>
</dbReference>
<dbReference type="SUPFAM" id="SSF53187">
    <property type="entry name" value="Zn-dependent exopeptidases"/>
    <property type="match status" value="1"/>
</dbReference>
<dbReference type="EMBL" id="CP018866">
    <property type="protein sequence ID" value="AST90805.1"/>
    <property type="molecule type" value="Genomic_DNA"/>
</dbReference>
<dbReference type="KEGG" id="bcoh:BC6307_05650"/>
<comment type="cofactor">
    <cofactor evidence="7">
        <name>Zn(2+)</name>
        <dbReference type="ChEBI" id="CHEBI:29105"/>
    </cofactor>
    <text evidence="7">Binds 2 Zn(2+) ions per subunit.</text>
</comment>
<feature type="binding site" evidence="7">
    <location>
        <position position="92"/>
    </location>
    <ligand>
        <name>Zn(2+)</name>
        <dbReference type="ChEBI" id="CHEBI:29105"/>
        <label>2</label>
    </ligand>
</feature>
<feature type="binding site" evidence="7">
    <location>
        <position position="92"/>
    </location>
    <ligand>
        <name>Zn(2+)</name>
        <dbReference type="ChEBI" id="CHEBI:29105"/>
        <label>1</label>
    </ligand>
</feature>
<evidence type="ECO:0000256" key="2">
    <source>
        <dbReference type="ARBA" id="ARBA00006153"/>
    </source>
</evidence>
<evidence type="ECO:0000256" key="7">
    <source>
        <dbReference type="PIRSR" id="PIRSR001235-1"/>
    </source>
</evidence>
<dbReference type="PIRSF" id="PIRSF001235">
    <property type="entry name" value="Amidase_carbamoylase"/>
    <property type="match status" value="1"/>
</dbReference>
<dbReference type="STRING" id="1314751.GCA_001591425_03353"/>
<keyword evidence="4 7" id="KW-0479">Metal-binding</keyword>
<organism evidence="9 10">
    <name type="scientific">Sutcliffiella cohnii</name>
    <dbReference type="NCBI Taxonomy" id="33932"/>
    <lineage>
        <taxon>Bacteria</taxon>
        <taxon>Bacillati</taxon>
        <taxon>Bacillota</taxon>
        <taxon>Bacilli</taxon>
        <taxon>Bacillales</taxon>
        <taxon>Bacillaceae</taxon>
        <taxon>Sutcliffiella</taxon>
    </lineage>
</organism>
<dbReference type="Pfam" id="PF07687">
    <property type="entry name" value="M20_dimer"/>
    <property type="match status" value="1"/>
</dbReference>
<gene>
    <name evidence="9" type="ORF">BC6307_05650</name>
</gene>
<keyword evidence="10" id="KW-1185">Reference proteome</keyword>
<evidence type="ECO:0000256" key="4">
    <source>
        <dbReference type="ARBA" id="ARBA00022723"/>
    </source>
</evidence>
<dbReference type="InterPro" id="IPR011650">
    <property type="entry name" value="Peptidase_M20_dimer"/>
</dbReference>
<proteinExistence type="inferred from homology"/>
<dbReference type="InterPro" id="IPR010158">
    <property type="entry name" value="Amidase_Cbmase"/>
</dbReference>
<feature type="binding site" evidence="7">
    <location>
        <position position="384"/>
    </location>
    <ligand>
        <name>Zn(2+)</name>
        <dbReference type="ChEBI" id="CHEBI:29105"/>
        <label>2</label>
    </ligand>
</feature>
<evidence type="ECO:0000256" key="6">
    <source>
        <dbReference type="ARBA" id="ARBA00023211"/>
    </source>
</evidence>
<dbReference type="CDD" id="cd03884">
    <property type="entry name" value="M20_bAS"/>
    <property type="match status" value="1"/>
</dbReference>
<dbReference type="NCBIfam" id="NF006771">
    <property type="entry name" value="PRK09290.1-5"/>
    <property type="match status" value="1"/>
</dbReference>
<comment type="similarity">
    <text evidence="2">Belongs to the peptidase M20 family.</text>
</comment>
<evidence type="ECO:0000256" key="1">
    <source>
        <dbReference type="ARBA" id="ARBA00001936"/>
    </source>
</evidence>